<sequence length="365" mass="42052">MSALKAGILTFHRCINYGSYWQARCLTEGIQLRGHEATLIDHDSRRVNLSEWKCAFRPVLPTHVPESDYPIYREKIEKFFKEFDKLPLSPRFDLDQPQTMDYYDVVIVGSDEVWNLHHPWYGGHPFFYGDGIRADHLISYAASYGNYPAASGIDAHWAEKLKNFDHISVRDENSQEIVRNALGIEPVIVLDPCLQFEVHPDDRQDPYQKPYLAVYGHNFTTDYIEKVTNYARRKNLPLISIGYRNDWADEQWMTADPHDFAHFIARAEAVATNFFHGCVFALRNERPFAAEVTSYRSLKVQGLLKTVGASQHLVWEDTGQDVVDTIFSQPLDPAVTRNITAIRKTSDAYLDQALQIKKYSHEHIA</sequence>
<dbReference type="Proteomes" id="UP000612680">
    <property type="component" value="Chromosome"/>
</dbReference>
<dbReference type="Pfam" id="PF04230">
    <property type="entry name" value="PS_pyruv_trans"/>
    <property type="match status" value="1"/>
</dbReference>
<proteinExistence type="predicted"/>
<evidence type="ECO:0000313" key="2">
    <source>
        <dbReference type="EMBL" id="QRR00288.1"/>
    </source>
</evidence>
<feature type="domain" description="Polysaccharide pyruvyl transferase" evidence="1">
    <location>
        <begin position="16"/>
        <end position="289"/>
    </location>
</feature>
<gene>
    <name evidence="2" type="ORF">HWI92_04900</name>
</gene>
<reference evidence="2 3" key="1">
    <citation type="submission" date="2020-06" db="EMBL/GenBank/DDBJ databases">
        <title>Dyadobacter sandarakinus sp. nov., isolated from the soil of the Arctic Yellow River Station.</title>
        <authorList>
            <person name="Zhang Y."/>
            <person name="Peng F."/>
        </authorList>
    </citation>
    <scope>NUCLEOTIDE SEQUENCE [LARGE SCALE GENOMIC DNA]</scope>
    <source>
        <strain evidence="2 3">Q3-56</strain>
    </source>
</reference>
<dbReference type="InterPro" id="IPR007345">
    <property type="entry name" value="Polysacch_pyruvyl_Trfase"/>
</dbReference>
<accession>A0ABX7I4Y9</accession>
<dbReference type="EMBL" id="CP056775">
    <property type="protein sequence ID" value="QRR00288.1"/>
    <property type="molecule type" value="Genomic_DNA"/>
</dbReference>
<name>A0ABX7I4Y9_9BACT</name>
<evidence type="ECO:0000259" key="1">
    <source>
        <dbReference type="Pfam" id="PF04230"/>
    </source>
</evidence>
<protein>
    <submittedName>
        <fullName evidence="2">Polysaccharide pyruvyl transferase family protein</fullName>
    </submittedName>
</protein>
<keyword evidence="2" id="KW-0808">Transferase</keyword>
<evidence type="ECO:0000313" key="3">
    <source>
        <dbReference type="Proteomes" id="UP000612680"/>
    </source>
</evidence>
<keyword evidence="3" id="KW-1185">Reference proteome</keyword>
<dbReference type="RefSeq" id="WP_204661196.1">
    <property type="nucleotide sequence ID" value="NZ_CP056775.1"/>
</dbReference>
<dbReference type="GO" id="GO:0016740">
    <property type="term" value="F:transferase activity"/>
    <property type="evidence" value="ECO:0007669"/>
    <property type="project" value="UniProtKB-KW"/>
</dbReference>
<organism evidence="2 3">
    <name type="scientific">Dyadobacter sandarakinus</name>
    <dbReference type="NCBI Taxonomy" id="2747268"/>
    <lineage>
        <taxon>Bacteria</taxon>
        <taxon>Pseudomonadati</taxon>
        <taxon>Bacteroidota</taxon>
        <taxon>Cytophagia</taxon>
        <taxon>Cytophagales</taxon>
        <taxon>Spirosomataceae</taxon>
        <taxon>Dyadobacter</taxon>
    </lineage>
</organism>